<dbReference type="Proteomes" id="UP001287356">
    <property type="component" value="Unassembled WGS sequence"/>
</dbReference>
<keyword evidence="3" id="KW-0560">Oxidoreductase</keyword>
<dbReference type="GO" id="GO:0016651">
    <property type="term" value="F:oxidoreductase activity, acting on NAD(P)H"/>
    <property type="evidence" value="ECO:0007669"/>
    <property type="project" value="InterPro"/>
</dbReference>
<dbReference type="PANTHER" id="PTHR45348:SF6">
    <property type="entry name" value="TRANS-ENOYL REDUCTASE APDC"/>
    <property type="match status" value="1"/>
</dbReference>
<dbReference type="InterPro" id="IPR011032">
    <property type="entry name" value="GroES-like_sf"/>
</dbReference>
<dbReference type="InterPro" id="IPR013149">
    <property type="entry name" value="ADH-like_C"/>
</dbReference>
<dbReference type="InterPro" id="IPR047122">
    <property type="entry name" value="Trans-enoyl_RdTase-like"/>
</dbReference>
<comment type="caution">
    <text evidence="5">The sequence shown here is derived from an EMBL/GenBank/DDBJ whole genome shotgun (WGS) entry which is preliminary data.</text>
</comment>
<reference evidence="5" key="2">
    <citation type="submission" date="2023-06" db="EMBL/GenBank/DDBJ databases">
        <authorList>
            <consortium name="Lawrence Berkeley National Laboratory"/>
            <person name="Haridas S."/>
            <person name="Hensen N."/>
            <person name="Bonometti L."/>
            <person name="Westerberg I."/>
            <person name="Brannstrom I.O."/>
            <person name="Guillou S."/>
            <person name="Cros-Aarteil S."/>
            <person name="Calhoun S."/>
            <person name="Kuo A."/>
            <person name="Mondo S."/>
            <person name="Pangilinan J."/>
            <person name="Riley R."/>
            <person name="Labutti K."/>
            <person name="Andreopoulos B."/>
            <person name="Lipzen A."/>
            <person name="Chen C."/>
            <person name="Yanf M."/>
            <person name="Daum C."/>
            <person name="Ng V."/>
            <person name="Clum A."/>
            <person name="Steindorff A."/>
            <person name="Ohm R."/>
            <person name="Martin F."/>
            <person name="Silar P."/>
            <person name="Natvig D."/>
            <person name="Lalanne C."/>
            <person name="Gautier V."/>
            <person name="Ament-Velasquez S.L."/>
            <person name="Kruys A."/>
            <person name="Hutchinson M.I."/>
            <person name="Powell A.J."/>
            <person name="Barry K."/>
            <person name="Miller A.N."/>
            <person name="Grigoriev I.V."/>
            <person name="Debuchy R."/>
            <person name="Gladieux P."/>
            <person name="Thoren M.H."/>
            <person name="Johannesson H."/>
        </authorList>
    </citation>
    <scope>NUCLEOTIDE SEQUENCE</scope>
    <source>
        <strain evidence="5">CBS 958.72</strain>
    </source>
</reference>
<keyword evidence="6" id="KW-1185">Reference proteome</keyword>
<dbReference type="PANTHER" id="PTHR45348">
    <property type="entry name" value="HYPOTHETICAL OXIDOREDUCTASE (EUROFUNG)"/>
    <property type="match status" value="1"/>
</dbReference>
<evidence type="ECO:0000259" key="4">
    <source>
        <dbReference type="SMART" id="SM00829"/>
    </source>
</evidence>
<evidence type="ECO:0000313" key="5">
    <source>
        <dbReference type="EMBL" id="KAK3361573.1"/>
    </source>
</evidence>
<sequence>MKALVGAEAGGYRLASDLPVPTPRPGEILCRVHAVALNPLDAKVIDYSQVPGALGGCDFAGTVVAAGAGVTRFRAGDRVLAVTFPMDAADKAAGAFAEYALATEGLACHIPDALPFTDATAMGLAIATAGLALFQLPGLALPFNAAPGTATGEVVLVSGGATATGTMATQLLRIAGYTPIVTCSPSNDALCASFGAAATFDYHSASCGADIRVHTDNGLRHVLDCVTDAASMKTSYEAIGAGGGAYVALEAPTAAVKYTRRDVRADWLMAPSLLGVPVHKKGAYGRPSTPAHKQFGTQLFAQAEAWLRDGAIRHHPVEIREGGLAGITDGVDDMRLGKVHAKKLVLPLLG</sequence>
<dbReference type="EMBL" id="JAULSN010000011">
    <property type="protein sequence ID" value="KAK3361573.1"/>
    <property type="molecule type" value="Genomic_DNA"/>
</dbReference>
<organism evidence="5 6">
    <name type="scientific">Lasiosphaeria ovina</name>
    <dbReference type="NCBI Taxonomy" id="92902"/>
    <lineage>
        <taxon>Eukaryota</taxon>
        <taxon>Fungi</taxon>
        <taxon>Dikarya</taxon>
        <taxon>Ascomycota</taxon>
        <taxon>Pezizomycotina</taxon>
        <taxon>Sordariomycetes</taxon>
        <taxon>Sordariomycetidae</taxon>
        <taxon>Sordariales</taxon>
        <taxon>Lasiosphaeriaceae</taxon>
        <taxon>Lasiosphaeria</taxon>
    </lineage>
</organism>
<dbReference type="SUPFAM" id="SSF51735">
    <property type="entry name" value="NAD(P)-binding Rossmann-fold domains"/>
    <property type="match status" value="1"/>
</dbReference>
<protein>
    <submittedName>
        <fullName evidence="5">Alcohol dehydrogenase GroES-like domain-containing protein</fullName>
    </submittedName>
</protein>
<proteinExistence type="inferred from homology"/>
<dbReference type="InterPro" id="IPR020843">
    <property type="entry name" value="ER"/>
</dbReference>
<dbReference type="InterPro" id="IPR036291">
    <property type="entry name" value="NAD(P)-bd_dom_sf"/>
</dbReference>
<accession>A0AAE0JTJ7</accession>
<evidence type="ECO:0000256" key="3">
    <source>
        <dbReference type="ARBA" id="ARBA00023002"/>
    </source>
</evidence>
<evidence type="ECO:0000256" key="2">
    <source>
        <dbReference type="ARBA" id="ARBA00022857"/>
    </source>
</evidence>
<dbReference type="CDD" id="cd08249">
    <property type="entry name" value="enoyl_reductase_like"/>
    <property type="match status" value="1"/>
</dbReference>
<dbReference type="SUPFAM" id="SSF50129">
    <property type="entry name" value="GroES-like"/>
    <property type="match status" value="1"/>
</dbReference>
<dbReference type="SMART" id="SM00829">
    <property type="entry name" value="PKS_ER"/>
    <property type="match status" value="1"/>
</dbReference>
<dbReference type="Pfam" id="PF08240">
    <property type="entry name" value="ADH_N"/>
    <property type="match status" value="1"/>
</dbReference>
<dbReference type="AlphaFoldDB" id="A0AAE0JTJ7"/>
<dbReference type="Gene3D" id="3.90.180.10">
    <property type="entry name" value="Medium-chain alcohol dehydrogenases, catalytic domain"/>
    <property type="match status" value="1"/>
</dbReference>
<evidence type="ECO:0000313" key="6">
    <source>
        <dbReference type="Proteomes" id="UP001287356"/>
    </source>
</evidence>
<comment type="similarity">
    <text evidence="1">Belongs to the zinc-containing alcohol dehydrogenase family.</text>
</comment>
<dbReference type="InterPro" id="IPR013154">
    <property type="entry name" value="ADH-like_N"/>
</dbReference>
<dbReference type="Pfam" id="PF00107">
    <property type="entry name" value="ADH_zinc_N"/>
    <property type="match status" value="1"/>
</dbReference>
<evidence type="ECO:0000256" key="1">
    <source>
        <dbReference type="ARBA" id="ARBA00008072"/>
    </source>
</evidence>
<gene>
    <name evidence="5" type="ORF">B0T24DRAFT_660393</name>
</gene>
<dbReference type="Gene3D" id="3.40.50.720">
    <property type="entry name" value="NAD(P)-binding Rossmann-like Domain"/>
    <property type="match status" value="1"/>
</dbReference>
<name>A0AAE0JTJ7_9PEZI</name>
<reference evidence="5" key="1">
    <citation type="journal article" date="2023" name="Mol. Phylogenet. Evol.">
        <title>Genome-scale phylogeny and comparative genomics of the fungal order Sordariales.</title>
        <authorList>
            <person name="Hensen N."/>
            <person name="Bonometti L."/>
            <person name="Westerberg I."/>
            <person name="Brannstrom I.O."/>
            <person name="Guillou S."/>
            <person name="Cros-Aarteil S."/>
            <person name="Calhoun S."/>
            <person name="Haridas S."/>
            <person name="Kuo A."/>
            <person name="Mondo S."/>
            <person name="Pangilinan J."/>
            <person name="Riley R."/>
            <person name="LaButti K."/>
            <person name="Andreopoulos B."/>
            <person name="Lipzen A."/>
            <person name="Chen C."/>
            <person name="Yan M."/>
            <person name="Daum C."/>
            <person name="Ng V."/>
            <person name="Clum A."/>
            <person name="Steindorff A."/>
            <person name="Ohm R.A."/>
            <person name="Martin F."/>
            <person name="Silar P."/>
            <person name="Natvig D.O."/>
            <person name="Lalanne C."/>
            <person name="Gautier V."/>
            <person name="Ament-Velasquez S.L."/>
            <person name="Kruys A."/>
            <person name="Hutchinson M.I."/>
            <person name="Powell A.J."/>
            <person name="Barry K."/>
            <person name="Miller A.N."/>
            <person name="Grigoriev I.V."/>
            <person name="Debuchy R."/>
            <person name="Gladieux P."/>
            <person name="Hiltunen Thoren M."/>
            <person name="Johannesson H."/>
        </authorList>
    </citation>
    <scope>NUCLEOTIDE SEQUENCE</scope>
    <source>
        <strain evidence="5">CBS 958.72</strain>
    </source>
</reference>
<keyword evidence="2" id="KW-0521">NADP</keyword>
<feature type="domain" description="Enoyl reductase (ER)" evidence="4">
    <location>
        <begin position="10"/>
        <end position="346"/>
    </location>
</feature>